<dbReference type="GO" id="GO:0005634">
    <property type="term" value="C:nucleus"/>
    <property type="evidence" value="ECO:0007669"/>
    <property type="project" value="TreeGrafter"/>
</dbReference>
<dbReference type="RefSeq" id="XP_067820076.1">
    <property type="nucleotide sequence ID" value="XM_067958603.1"/>
</dbReference>
<proteinExistence type="inferred from homology"/>
<gene>
    <name evidence="3" type="ORF">CCR75_000496</name>
</gene>
<evidence type="ECO:0000256" key="1">
    <source>
        <dbReference type="ARBA" id="ARBA00023186"/>
    </source>
</evidence>
<dbReference type="PANTHER" id="PTHR12828">
    <property type="entry name" value="PROTEASOME MATURATION PROTEIN UMP1"/>
    <property type="match status" value="1"/>
</dbReference>
<organism evidence="3 4">
    <name type="scientific">Bremia lactucae</name>
    <name type="common">Lettuce downy mildew</name>
    <dbReference type="NCBI Taxonomy" id="4779"/>
    <lineage>
        <taxon>Eukaryota</taxon>
        <taxon>Sar</taxon>
        <taxon>Stramenopiles</taxon>
        <taxon>Oomycota</taxon>
        <taxon>Peronosporomycetes</taxon>
        <taxon>Peronosporales</taxon>
        <taxon>Peronosporaceae</taxon>
        <taxon>Bremia</taxon>
    </lineage>
</organism>
<dbReference type="GeneID" id="94344274"/>
<dbReference type="Pfam" id="PF05348">
    <property type="entry name" value="UMP1"/>
    <property type="match status" value="1"/>
</dbReference>
<dbReference type="GO" id="GO:0005737">
    <property type="term" value="C:cytoplasm"/>
    <property type="evidence" value="ECO:0007669"/>
    <property type="project" value="TreeGrafter"/>
</dbReference>
<accession>A0A976IG22</accession>
<protein>
    <recommendedName>
        <fullName evidence="5">Proteasome maturation factor UMP1</fullName>
    </recommendedName>
</protein>
<reference evidence="3 4" key="1">
    <citation type="journal article" date="2021" name="Genome Biol.">
        <title>AFLAP: assembly-free linkage analysis pipeline using k-mers from genome sequencing data.</title>
        <authorList>
            <person name="Fletcher K."/>
            <person name="Zhang L."/>
            <person name="Gil J."/>
            <person name="Han R."/>
            <person name="Cavanaugh K."/>
            <person name="Michelmore R."/>
        </authorList>
    </citation>
    <scope>NUCLEOTIDE SEQUENCE [LARGE SCALE GENOMIC DNA]</scope>
    <source>
        <strain evidence="3 4">SF5</strain>
    </source>
</reference>
<dbReference type="PANTHER" id="PTHR12828:SF3">
    <property type="entry name" value="PROTEASOME MATURATION PROTEIN"/>
    <property type="match status" value="1"/>
</dbReference>
<evidence type="ECO:0000313" key="3">
    <source>
        <dbReference type="EMBL" id="TDH70577.1"/>
    </source>
</evidence>
<comment type="caution">
    <text evidence="3">The sequence shown here is derived from an EMBL/GenBank/DDBJ whole genome shotgun (WGS) entry which is preliminary data.</text>
</comment>
<comment type="similarity">
    <text evidence="2">Belongs to the POMP/UMP1 family.</text>
</comment>
<evidence type="ECO:0000313" key="4">
    <source>
        <dbReference type="Proteomes" id="UP000294530"/>
    </source>
</evidence>
<keyword evidence="4" id="KW-1185">Reference proteome</keyword>
<dbReference type="InterPro" id="IPR008012">
    <property type="entry name" value="Ump1"/>
</dbReference>
<evidence type="ECO:0008006" key="5">
    <source>
        <dbReference type="Google" id="ProtNLM"/>
    </source>
</evidence>
<keyword evidence="1" id="KW-0143">Chaperone</keyword>
<dbReference type="GO" id="GO:0043248">
    <property type="term" value="P:proteasome assembly"/>
    <property type="evidence" value="ECO:0007669"/>
    <property type="project" value="InterPro"/>
</dbReference>
<name>A0A976IG22_BRELC</name>
<sequence>MCSYTAYLAWQSWMKYIFIFPLDLPPKYHGKRSFVVRASKTNFLCCAIRSSLKSSASLPLIRAPPDALRFGFYNASEDVRSVHEVQRLQTSHRQYKWELKMSTVEQVYGKAAAMRLRTEKTVLEHYMRLPGLPSAHVGLDTLTGVDEQIEFADFLNDPNDHPENKFCVHEAMEVKLSIF</sequence>
<dbReference type="Proteomes" id="UP000294530">
    <property type="component" value="Unassembled WGS sequence"/>
</dbReference>
<dbReference type="EMBL" id="SHOA02000069">
    <property type="protein sequence ID" value="TDH70577.1"/>
    <property type="molecule type" value="Genomic_DNA"/>
</dbReference>
<evidence type="ECO:0000256" key="2">
    <source>
        <dbReference type="ARBA" id="ARBA00043974"/>
    </source>
</evidence>
<dbReference type="KEGG" id="blac:94344274"/>
<dbReference type="AlphaFoldDB" id="A0A976IG22"/>
<dbReference type="OrthoDB" id="15001at2759"/>